<keyword evidence="2" id="KW-0808">Transferase</keyword>
<comment type="similarity">
    <text evidence="1">Belongs to the sulfotransferase 1 family.</text>
</comment>
<dbReference type="InterPro" id="IPR000863">
    <property type="entry name" value="Sulfotransferase_dom"/>
</dbReference>
<dbReference type="Gene3D" id="3.40.50.300">
    <property type="entry name" value="P-loop containing nucleotide triphosphate hydrolases"/>
    <property type="match status" value="1"/>
</dbReference>
<dbReference type="Pfam" id="PF00685">
    <property type="entry name" value="Sulfotransfer_1"/>
    <property type="match status" value="1"/>
</dbReference>
<dbReference type="InterPro" id="IPR027417">
    <property type="entry name" value="P-loop_NTPase"/>
</dbReference>
<dbReference type="Proteomes" id="UP000694865">
    <property type="component" value="Unplaced"/>
</dbReference>
<dbReference type="RefSeq" id="XP_006816442.1">
    <property type="nucleotide sequence ID" value="XM_006816379.1"/>
</dbReference>
<evidence type="ECO:0000259" key="3">
    <source>
        <dbReference type="Pfam" id="PF00685"/>
    </source>
</evidence>
<name>A0ABM0M8V1_SACKO</name>
<evidence type="ECO:0000256" key="2">
    <source>
        <dbReference type="ARBA" id="ARBA00022679"/>
    </source>
</evidence>
<accession>A0ABM0M8V1</accession>
<protein>
    <submittedName>
        <fullName evidence="5">Sulfotransferase family cytosolic 1B member 1-like</fullName>
    </submittedName>
</protein>
<feature type="non-terminal residue" evidence="5">
    <location>
        <position position="1"/>
    </location>
</feature>
<dbReference type="SUPFAM" id="SSF52540">
    <property type="entry name" value="P-loop containing nucleoside triphosphate hydrolases"/>
    <property type="match status" value="1"/>
</dbReference>
<dbReference type="PANTHER" id="PTHR11783">
    <property type="entry name" value="SULFOTRANSFERASE SULT"/>
    <property type="match status" value="1"/>
</dbReference>
<evidence type="ECO:0000313" key="5">
    <source>
        <dbReference type="RefSeq" id="XP_006816442.1"/>
    </source>
</evidence>
<gene>
    <name evidence="5" type="primary">LOC102804415</name>
</gene>
<evidence type="ECO:0000313" key="4">
    <source>
        <dbReference type="Proteomes" id="UP000694865"/>
    </source>
</evidence>
<feature type="domain" description="Sulfotransferase" evidence="3">
    <location>
        <begin position="51"/>
        <end position="233"/>
    </location>
</feature>
<sequence>ILNENPENAVIHSKARNIELGPIDHPDLFEVGLTKNNRPFSGAHIMENMPLTEQRVMRSHLRPEFMPDMLFETKPKTILLTRNPKDVAVSLFNFHHNNSTLAPVEWDDFIREFCNENTEYGSYFQYVIDWDAYSDEPWVLAVRFEDIKKSPQEHIEKIADFLGKSLTNEQLKEVARVTDFQFMKSHFGYPEAWQMRQGTRLQRKGTVGDWKNVFTVSQNEAFDSIYDKKMEGYEHLKYNFLDDY</sequence>
<keyword evidence="4" id="KW-1185">Reference proteome</keyword>
<proteinExistence type="inferred from homology"/>
<evidence type="ECO:0000256" key="1">
    <source>
        <dbReference type="ARBA" id="ARBA00005771"/>
    </source>
</evidence>
<reference evidence="5" key="1">
    <citation type="submission" date="2025-08" db="UniProtKB">
        <authorList>
            <consortium name="RefSeq"/>
        </authorList>
    </citation>
    <scope>IDENTIFICATION</scope>
    <source>
        <tissue evidence="5">Testes</tissue>
    </source>
</reference>
<dbReference type="GeneID" id="102804415"/>
<organism evidence="4 5">
    <name type="scientific">Saccoglossus kowalevskii</name>
    <name type="common">Acorn worm</name>
    <dbReference type="NCBI Taxonomy" id="10224"/>
    <lineage>
        <taxon>Eukaryota</taxon>
        <taxon>Metazoa</taxon>
        <taxon>Hemichordata</taxon>
        <taxon>Enteropneusta</taxon>
        <taxon>Harrimaniidae</taxon>
        <taxon>Saccoglossus</taxon>
    </lineage>
</organism>